<keyword evidence="2" id="KW-0808">Transferase</keyword>
<keyword evidence="2" id="KW-0548">Nucleotidyltransferase</keyword>
<accession>A0A9P6GVW7</accession>
<evidence type="ECO:0000313" key="3">
    <source>
        <dbReference type="Proteomes" id="UP000740883"/>
    </source>
</evidence>
<dbReference type="OrthoDB" id="412006at2759"/>
<dbReference type="GO" id="GO:0003964">
    <property type="term" value="F:RNA-directed DNA polymerase activity"/>
    <property type="evidence" value="ECO:0007669"/>
    <property type="project" value="UniProtKB-KW"/>
</dbReference>
<dbReference type="Proteomes" id="UP000740883">
    <property type="component" value="Unassembled WGS sequence"/>
</dbReference>
<evidence type="ECO:0000313" key="2">
    <source>
        <dbReference type="EMBL" id="KAF9760598.1"/>
    </source>
</evidence>
<sequence>MIAKSLWDAAAIPKSLNVGVIVPIPKKIMSVVKMGDTRGIALLPTLTKVIAKVVAQRVNCMAESHGLLAKEQAGFRTMEECAATLYEIATRRSIRNQRTYIAFIDYAEAYDKVPQSALIRKLENRDWWSSFEGHQGSIR</sequence>
<proteinExistence type="predicted"/>
<keyword evidence="2" id="KW-0695">RNA-directed DNA polymerase</keyword>
<dbReference type="PANTHER" id="PTHR19446">
    <property type="entry name" value="REVERSE TRANSCRIPTASES"/>
    <property type="match status" value="1"/>
</dbReference>
<organism evidence="2 3">
    <name type="scientific">Nosema granulosis</name>
    <dbReference type="NCBI Taxonomy" id="83296"/>
    <lineage>
        <taxon>Eukaryota</taxon>
        <taxon>Fungi</taxon>
        <taxon>Fungi incertae sedis</taxon>
        <taxon>Microsporidia</taxon>
        <taxon>Nosematidae</taxon>
        <taxon>Nosema</taxon>
    </lineage>
</organism>
<comment type="caution">
    <text evidence="2">The sequence shown here is derived from an EMBL/GenBank/DDBJ whole genome shotgun (WGS) entry which is preliminary data.</text>
</comment>
<reference evidence="2 3" key="1">
    <citation type="journal article" date="2020" name="Genome Biol. Evol.">
        <title>Comparative genomics of strictly vertically transmitted, feminizing microsporidia endosymbionts of amphipod crustaceans.</title>
        <authorList>
            <person name="Cormier A."/>
            <person name="Chebbi M.A."/>
            <person name="Giraud I."/>
            <person name="Wattier R."/>
            <person name="Teixeira M."/>
            <person name="Gilbert C."/>
            <person name="Rigaud T."/>
            <person name="Cordaux R."/>
        </authorList>
    </citation>
    <scope>NUCLEOTIDE SEQUENCE [LARGE SCALE GENOMIC DNA]</scope>
    <source>
        <strain evidence="2 3">Ou3-Ou53</strain>
    </source>
</reference>
<dbReference type="InterPro" id="IPR000477">
    <property type="entry name" value="RT_dom"/>
</dbReference>
<feature type="domain" description="Reverse transcriptase" evidence="1">
    <location>
        <begin position="24"/>
        <end position="124"/>
    </location>
</feature>
<evidence type="ECO:0000259" key="1">
    <source>
        <dbReference type="Pfam" id="PF00078"/>
    </source>
</evidence>
<dbReference type="AlphaFoldDB" id="A0A9P6GVW7"/>
<name>A0A9P6GVW7_9MICR</name>
<keyword evidence="3" id="KW-1185">Reference proteome</keyword>
<protein>
    <submittedName>
        <fullName evidence="2">RNA-directed DNA polymerase from mobile element jockey</fullName>
    </submittedName>
</protein>
<dbReference type="EMBL" id="SBJO01000570">
    <property type="protein sequence ID" value="KAF9760598.1"/>
    <property type="molecule type" value="Genomic_DNA"/>
</dbReference>
<gene>
    <name evidence="2" type="primary">pol_242</name>
    <name evidence="2" type="ORF">NGRA_3093</name>
</gene>
<dbReference type="Pfam" id="PF00078">
    <property type="entry name" value="RVT_1"/>
    <property type="match status" value="1"/>
</dbReference>